<reference evidence="3 4" key="1">
    <citation type="journal article" date="2020" name="Microorganisms">
        <title>Osmotic Adaptation and Compatible Solute Biosynthesis of Phototrophic Bacteria as Revealed from Genome Analyses.</title>
        <authorList>
            <person name="Imhoff J.F."/>
            <person name="Rahn T."/>
            <person name="Kunzel S."/>
            <person name="Keller A."/>
            <person name="Neulinger S.C."/>
        </authorList>
    </citation>
    <scope>NUCLEOTIDE SEQUENCE [LARGE SCALE GENOMIC DNA]</scope>
    <source>
        <strain evidence="3 4">DSM 15382</strain>
    </source>
</reference>
<dbReference type="SUPFAM" id="SSF47413">
    <property type="entry name" value="lambda repressor-like DNA-binding domains"/>
    <property type="match status" value="1"/>
</dbReference>
<dbReference type="EMBL" id="NRSG01000004">
    <property type="protein sequence ID" value="MBK1656827.1"/>
    <property type="molecule type" value="Genomic_DNA"/>
</dbReference>
<dbReference type="Pfam" id="PF01381">
    <property type="entry name" value="HTH_3"/>
    <property type="match status" value="1"/>
</dbReference>
<dbReference type="InterPro" id="IPR010982">
    <property type="entry name" value="Lambda_DNA-bd_dom_sf"/>
</dbReference>
<dbReference type="Proteomes" id="UP000697995">
    <property type="component" value="Unassembled WGS sequence"/>
</dbReference>
<dbReference type="InterPro" id="IPR050807">
    <property type="entry name" value="TransReg_Diox_bact_type"/>
</dbReference>
<dbReference type="InterPro" id="IPR001387">
    <property type="entry name" value="Cro/C1-type_HTH"/>
</dbReference>
<gene>
    <name evidence="3" type="ORF">CKO45_01120</name>
</gene>
<keyword evidence="4" id="KW-1185">Reference proteome</keyword>
<evidence type="ECO:0000256" key="1">
    <source>
        <dbReference type="ARBA" id="ARBA00023125"/>
    </source>
</evidence>
<dbReference type="CDD" id="cd00093">
    <property type="entry name" value="HTH_XRE"/>
    <property type="match status" value="1"/>
</dbReference>
<accession>A0ABS1CRA7</accession>
<protein>
    <recommendedName>
        <fullName evidence="2">HTH cro/C1-type domain-containing protein</fullName>
    </recommendedName>
</protein>
<dbReference type="RefSeq" id="WP_133217829.1">
    <property type="nucleotide sequence ID" value="NZ_NRSG01000004.1"/>
</dbReference>
<dbReference type="PANTHER" id="PTHR46797:SF1">
    <property type="entry name" value="METHYLPHOSPHONATE SYNTHASE"/>
    <property type="match status" value="1"/>
</dbReference>
<evidence type="ECO:0000259" key="2">
    <source>
        <dbReference type="PROSITE" id="PS50943"/>
    </source>
</evidence>
<dbReference type="SMART" id="SM00530">
    <property type="entry name" value="HTH_XRE"/>
    <property type="match status" value="1"/>
</dbReference>
<organism evidence="3 4">
    <name type="scientific">Paracraurococcus ruber</name>
    <dbReference type="NCBI Taxonomy" id="77675"/>
    <lineage>
        <taxon>Bacteria</taxon>
        <taxon>Pseudomonadati</taxon>
        <taxon>Pseudomonadota</taxon>
        <taxon>Alphaproteobacteria</taxon>
        <taxon>Acetobacterales</taxon>
        <taxon>Roseomonadaceae</taxon>
        <taxon>Paracraurococcus</taxon>
    </lineage>
</organism>
<comment type="caution">
    <text evidence="3">The sequence shown here is derived from an EMBL/GenBank/DDBJ whole genome shotgun (WGS) entry which is preliminary data.</text>
</comment>
<dbReference type="PROSITE" id="PS50943">
    <property type="entry name" value="HTH_CROC1"/>
    <property type="match status" value="1"/>
</dbReference>
<proteinExistence type="predicted"/>
<evidence type="ECO:0000313" key="3">
    <source>
        <dbReference type="EMBL" id="MBK1656827.1"/>
    </source>
</evidence>
<evidence type="ECO:0000313" key="4">
    <source>
        <dbReference type="Proteomes" id="UP000697995"/>
    </source>
</evidence>
<dbReference type="PANTHER" id="PTHR46797">
    <property type="entry name" value="HTH-TYPE TRANSCRIPTIONAL REGULATOR"/>
    <property type="match status" value="1"/>
</dbReference>
<feature type="domain" description="HTH cro/C1-type" evidence="2">
    <location>
        <begin position="38"/>
        <end position="92"/>
    </location>
</feature>
<sequence>MAVSLRGAAVVLRDVSGGAMETLSEAELDAYLAAATPLAFWRRHRGLTQAALATAGGISQPYLAQIEAGSRTGDVRLLARLAKALRIRIEDLVQDDE</sequence>
<keyword evidence="1" id="KW-0238">DNA-binding</keyword>
<name>A0ABS1CRA7_9PROT</name>
<dbReference type="Gene3D" id="1.10.260.40">
    <property type="entry name" value="lambda repressor-like DNA-binding domains"/>
    <property type="match status" value="1"/>
</dbReference>